<dbReference type="EMBL" id="CP007035">
    <property type="protein sequence ID" value="AHF17458.1"/>
    <property type="molecule type" value="Genomic_DNA"/>
</dbReference>
<dbReference type="SMART" id="SM00554">
    <property type="entry name" value="FAS1"/>
    <property type="match status" value="1"/>
</dbReference>
<evidence type="ECO:0000313" key="3">
    <source>
        <dbReference type="Proteomes" id="UP000003586"/>
    </source>
</evidence>
<accession>W0F6L0</accession>
<dbReference type="OrthoDB" id="831756at2"/>
<sequence length="496" mass="54363">MNFKSTIVYAFLFVSCLAGCKKWDDRTKPVDLALGKNLLEEISANPDLSKFYEYLQKTGFSKELAASKTYTVFAPVNSALQSLDPAVVADSAQLRAFIGNHIALQSYFTSNANPAVRIQMLNGKFVTFSGSNFDDAALTAKDGLAGNGVLHIINKAVAAYPNGWELLQHTKTDYQQSAFILSLTRNVFDATRAVVDSISSLTGLPIYHPGTDSVLKNTFNTTVSDLQDETKQYTYFILNDAGFAAATQQLAPFYQTSTTDSTASLASYNVVKDLIVDGYYTIDQLPPVLTSKFGVKIPIDKSTIVKTIRMSNGIAYVINTISFDIKEKIPVVTVQGENYLGFYDANGLAVTPRQNNVSAVFTRYRINPTTGQAFTDMFAYGHGISSLNALYVASRLPSVKYKVYWMAVNDTLRLNGNIIPVTFTQKLAMGARGTNLLPTIAPLTNNMTPLNYKEVYLGDYIMPAYGTLRMFLTANASTGNGTNSLNLDYIKLVPDL</sequence>
<dbReference type="PANTHER" id="PTHR10900">
    <property type="entry name" value="PERIOSTIN-RELATED"/>
    <property type="match status" value="1"/>
</dbReference>
<dbReference type="InterPro" id="IPR036378">
    <property type="entry name" value="FAS1_dom_sf"/>
</dbReference>
<dbReference type="Proteomes" id="UP000003586">
    <property type="component" value="Chromosome"/>
</dbReference>
<dbReference type="SUPFAM" id="SSF82153">
    <property type="entry name" value="FAS1 domain"/>
    <property type="match status" value="1"/>
</dbReference>
<dbReference type="PROSITE" id="PS50213">
    <property type="entry name" value="FAS1"/>
    <property type="match status" value="1"/>
</dbReference>
<dbReference type="PROSITE" id="PS51257">
    <property type="entry name" value="PROKAR_LIPOPROTEIN"/>
    <property type="match status" value="1"/>
</dbReference>
<dbReference type="InterPro" id="IPR000782">
    <property type="entry name" value="FAS1_domain"/>
</dbReference>
<evidence type="ECO:0000313" key="2">
    <source>
        <dbReference type="EMBL" id="AHF17458.1"/>
    </source>
</evidence>
<feature type="domain" description="FAS1" evidence="1">
    <location>
        <begin position="35"/>
        <end position="157"/>
    </location>
</feature>
<dbReference type="HOGENOM" id="CLU_549595_0_0_10"/>
<proteinExistence type="predicted"/>
<organism evidence="2 3">
    <name type="scientific">Niabella soli DSM 19437</name>
    <dbReference type="NCBI Taxonomy" id="929713"/>
    <lineage>
        <taxon>Bacteria</taxon>
        <taxon>Pseudomonadati</taxon>
        <taxon>Bacteroidota</taxon>
        <taxon>Chitinophagia</taxon>
        <taxon>Chitinophagales</taxon>
        <taxon>Chitinophagaceae</taxon>
        <taxon>Niabella</taxon>
    </lineage>
</organism>
<name>W0F6L0_9BACT</name>
<dbReference type="STRING" id="929713.NIASO_08075"/>
<dbReference type="Gene3D" id="2.30.180.10">
    <property type="entry name" value="FAS1 domain"/>
    <property type="match status" value="1"/>
</dbReference>
<dbReference type="GO" id="GO:0005615">
    <property type="term" value="C:extracellular space"/>
    <property type="evidence" value="ECO:0007669"/>
    <property type="project" value="TreeGrafter"/>
</dbReference>
<dbReference type="AlphaFoldDB" id="W0F6L0"/>
<dbReference type="eggNOG" id="COG2335">
    <property type="taxonomic scope" value="Bacteria"/>
</dbReference>
<dbReference type="RefSeq" id="WP_008584731.1">
    <property type="nucleotide sequence ID" value="NZ_CP007035.1"/>
</dbReference>
<dbReference type="KEGG" id="nso:NIASO_08075"/>
<evidence type="ECO:0000259" key="1">
    <source>
        <dbReference type="PROSITE" id="PS50213"/>
    </source>
</evidence>
<dbReference type="InterPro" id="IPR050904">
    <property type="entry name" value="Adhesion/Biosynth-related"/>
</dbReference>
<gene>
    <name evidence="2" type="ORF">NIASO_08075</name>
</gene>
<reference evidence="2 3" key="1">
    <citation type="submission" date="2013-12" db="EMBL/GenBank/DDBJ databases">
        <authorList>
            <consortium name="DOE Joint Genome Institute"/>
            <person name="Eisen J."/>
            <person name="Huntemann M."/>
            <person name="Han J."/>
            <person name="Chen A."/>
            <person name="Kyrpides N."/>
            <person name="Mavromatis K."/>
            <person name="Markowitz V."/>
            <person name="Palaniappan K."/>
            <person name="Ivanova N."/>
            <person name="Schaumberg A."/>
            <person name="Pati A."/>
            <person name="Liolios K."/>
            <person name="Nordberg H.P."/>
            <person name="Cantor M.N."/>
            <person name="Hua S.X."/>
            <person name="Woyke T."/>
        </authorList>
    </citation>
    <scope>NUCLEOTIDE SEQUENCE [LARGE SCALE GENOMIC DNA]</scope>
    <source>
        <strain evidence="3">DSM 19437</strain>
    </source>
</reference>
<dbReference type="PANTHER" id="PTHR10900:SF77">
    <property type="entry name" value="FI19380P1"/>
    <property type="match status" value="1"/>
</dbReference>
<protein>
    <recommendedName>
        <fullName evidence="1">FAS1 domain-containing protein</fullName>
    </recommendedName>
</protein>
<keyword evidence="3" id="KW-1185">Reference proteome</keyword>
<dbReference type="Pfam" id="PF02469">
    <property type="entry name" value="Fasciclin"/>
    <property type="match status" value="1"/>
</dbReference>